<keyword evidence="2" id="KW-1185">Reference proteome</keyword>
<accession>A0A9X0CPF0</accession>
<gene>
    <name evidence="1" type="primary">NIPSNAP1_2</name>
    <name evidence="1" type="ORF">OS493_039637</name>
</gene>
<feature type="non-terminal residue" evidence="1">
    <location>
        <position position="1"/>
    </location>
</feature>
<proteinExistence type="predicted"/>
<evidence type="ECO:0000313" key="2">
    <source>
        <dbReference type="Proteomes" id="UP001163046"/>
    </source>
</evidence>
<evidence type="ECO:0000313" key="1">
    <source>
        <dbReference type="EMBL" id="KAJ7369358.1"/>
    </source>
</evidence>
<comment type="caution">
    <text evidence="1">The sequence shown here is derived from an EMBL/GenBank/DDBJ whole genome shotgun (WGS) entry which is preliminary data.</text>
</comment>
<name>A0A9X0CPF0_9CNID</name>
<dbReference type="AlphaFoldDB" id="A0A9X0CPF0"/>
<dbReference type="Proteomes" id="UP001163046">
    <property type="component" value="Unassembled WGS sequence"/>
</dbReference>
<reference evidence="1" key="1">
    <citation type="submission" date="2023-01" db="EMBL/GenBank/DDBJ databases">
        <title>Genome assembly of the deep-sea coral Lophelia pertusa.</title>
        <authorList>
            <person name="Herrera S."/>
            <person name="Cordes E."/>
        </authorList>
    </citation>
    <scope>NUCLEOTIDE SEQUENCE</scope>
    <source>
        <strain evidence="1">USNM1676648</strain>
        <tissue evidence="1">Polyp</tissue>
    </source>
</reference>
<sequence>MVTFGMLLFQFTFWKYRGGFKSVMKAKQYIRENKEFLEFARKRRTMLEHQGNAALHSRVHFALVNQSHGPQAHIYELITYHLKGKSLLAMIQEKVL</sequence>
<protein>
    <submittedName>
        <fullName evidence="1">Nipsnap</fullName>
    </submittedName>
</protein>
<organism evidence="1 2">
    <name type="scientific">Desmophyllum pertusum</name>
    <dbReference type="NCBI Taxonomy" id="174260"/>
    <lineage>
        <taxon>Eukaryota</taxon>
        <taxon>Metazoa</taxon>
        <taxon>Cnidaria</taxon>
        <taxon>Anthozoa</taxon>
        <taxon>Hexacorallia</taxon>
        <taxon>Scleractinia</taxon>
        <taxon>Caryophylliina</taxon>
        <taxon>Caryophylliidae</taxon>
        <taxon>Desmophyllum</taxon>
    </lineage>
</organism>
<dbReference type="EMBL" id="MU827045">
    <property type="protein sequence ID" value="KAJ7369358.1"/>
    <property type="molecule type" value="Genomic_DNA"/>
</dbReference>